<evidence type="ECO:0000313" key="3">
    <source>
        <dbReference type="Proteomes" id="UP000298327"/>
    </source>
</evidence>
<dbReference type="AlphaFoldDB" id="A0A4Y9Y612"/>
<accession>A0A4Y9Y612</accession>
<feature type="region of interest" description="Disordered" evidence="1">
    <location>
        <begin position="57"/>
        <end position="119"/>
    </location>
</feature>
<protein>
    <submittedName>
        <fullName evidence="2">Uncharacterized protein</fullName>
    </submittedName>
</protein>
<sequence>MINIISNEFGLQYTPTAALATCHHHSPARLNSARRPLNHHAPSWTWLQTAPLPHLYQYPHPESPHSPTPSAAQFANQQPASSHSHLSSHPHRIIHAPPTSSAIPLGSRADRHQAPDTQTDAAMSYSPHLMSFPPLTTPFSLLDSPYAHPTHQHPPSNFPTHHSHHQFLAHPDAHPPTDLWANNIGTMAPSPSLPNLHDANQ</sequence>
<dbReference type="Proteomes" id="UP000298327">
    <property type="component" value="Unassembled WGS sequence"/>
</dbReference>
<gene>
    <name evidence="2" type="ORF">EVG20_g8529</name>
</gene>
<evidence type="ECO:0000313" key="2">
    <source>
        <dbReference type="EMBL" id="TFY57480.1"/>
    </source>
</evidence>
<proteinExistence type="predicted"/>
<feature type="non-terminal residue" evidence="2">
    <location>
        <position position="201"/>
    </location>
</feature>
<feature type="compositionally biased region" description="Polar residues" evidence="1">
    <location>
        <begin position="71"/>
        <end position="80"/>
    </location>
</feature>
<name>A0A4Y9Y612_9AGAM</name>
<comment type="caution">
    <text evidence="2">The sequence shown here is derived from an EMBL/GenBank/DDBJ whole genome shotgun (WGS) entry which is preliminary data.</text>
</comment>
<organism evidence="2 3">
    <name type="scientific">Dentipellis fragilis</name>
    <dbReference type="NCBI Taxonomy" id="205917"/>
    <lineage>
        <taxon>Eukaryota</taxon>
        <taxon>Fungi</taxon>
        <taxon>Dikarya</taxon>
        <taxon>Basidiomycota</taxon>
        <taxon>Agaricomycotina</taxon>
        <taxon>Agaricomycetes</taxon>
        <taxon>Russulales</taxon>
        <taxon>Hericiaceae</taxon>
        <taxon>Dentipellis</taxon>
    </lineage>
</organism>
<feature type="region of interest" description="Disordered" evidence="1">
    <location>
        <begin position="147"/>
        <end position="166"/>
    </location>
</feature>
<reference evidence="2 3" key="1">
    <citation type="submission" date="2019-02" db="EMBL/GenBank/DDBJ databases">
        <title>Genome sequencing of the rare red list fungi Dentipellis fragilis.</title>
        <authorList>
            <person name="Buettner E."/>
            <person name="Kellner H."/>
        </authorList>
    </citation>
    <scope>NUCLEOTIDE SEQUENCE [LARGE SCALE GENOMIC DNA]</scope>
    <source>
        <strain evidence="2 3">DSM 105465</strain>
    </source>
</reference>
<evidence type="ECO:0000256" key="1">
    <source>
        <dbReference type="SAM" id="MobiDB-lite"/>
    </source>
</evidence>
<keyword evidence="3" id="KW-1185">Reference proteome</keyword>
<dbReference type="EMBL" id="SEOQ01000748">
    <property type="protein sequence ID" value="TFY57480.1"/>
    <property type="molecule type" value="Genomic_DNA"/>
</dbReference>